<dbReference type="Pfam" id="PF13414">
    <property type="entry name" value="TPR_11"/>
    <property type="match status" value="1"/>
</dbReference>
<dbReference type="InterPro" id="IPR019734">
    <property type="entry name" value="TPR_rpt"/>
</dbReference>
<dbReference type="Pfam" id="PF13174">
    <property type="entry name" value="TPR_6"/>
    <property type="match status" value="1"/>
</dbReference>
<evidence type="ECO:0000256" key="2">
    <source>
        <dbReference type="ARBA" id="ARBA00022803"/>
    </source>
</evidence>
<accession>A0ABW5IUD6</accession>
<evidence type="ECO:0000256" key="1">
    <source>
        <dbReference type="ARBA" id="ARBA00022737"/>
    </source>
</evidence>
<reference evidence="6" key="1">
    <citation type="journal article" date="2019" name="Int. J. Syst. Evol. Microbiol.">
        <title>The Global Catalogue of Microorganisms (GCM) 10K type strain sequencing project: providing services to taxonomists for standard genome sequencing and annotation.</title>
        <authorList>
            <consortium name="The Broad Institute Genomics Platform"/>
            <consortium name="The Broad Institute Genome Sequencing Center for Infectious Disease"/>
            <person name="Wu L."/>
            <person name="Ma J."/>
        </authorList>
    </citation>
    <scope>NUCLEOTIDE SEQUENCE [LARGE SCALE GENOMIC DNA]</scope>
    <source>
        <strain evidence="6">KCTC 42585</strain>
    </source>
</reference>
<comment type="caution">
    <text evidence="5">The sequence shown here is derived from an EMBL/GenBank/DDBJ whole genome shotgun (WGS) entry which is preliminary data.</text>
</comment>
<gene>
    <name evidence="5" type="ORF">ACFSTG_03885</name>
</gene>
<feature type="chain" id="PRO_5046755032" evidence="4">
    <location>
        <begin position="19"/>
        <end position="383"/>
    </location>
</feature>
<dbReference type="PANTHER" id="PTHR44858:SF1">
    <property type="entry name" value="UDP-N-ACETYLGLUCOSAMINE--PEPTIDE N-ACETYLGLUCOSAMINYLTRANSFERASE SPINDLY-RELATED"/>
    <property type="match status" value="1"/>
</dbReference>
<dbReference type="Proteomes" id="UP001597468">
    <property type="component" value="Unassembled WGS sequence"/>
</dbReference>
<dbReference type="EMBL" id="JBHULT010000006">
    <property type="protein sequence ID" value="MFD2517021.1"/>
    <property type="molecule type" value="Genomic_DNA"/>
</dbReference>
<organism evidence="5 6">
    <name type="scientific">Salinimicrobium flavum</name>
    <dbReference type="NCBI Taxonomy" id="1737065"/>
    <lineage>
        <taxon>Bacteria</taxon>
        <taxon>Pseudomonadati</taxon>
        <taxon>Bacteroidota</taxon>
        <taxon>Flavobacteriia</taxon>
        <taxon>Flavobacteriales</taxon>
        <taxon>Flavobacteriaceae</taxon>
        <taxon>Salinimicrobium</taxon>
    </lineage>
</organism>
<dbReference type="PROSITE" id="PS50005">
    <property type="entry name" value="TPR"/>
    <property type="match status" value="3"/>
</dbReference>
<keyword evidence="1" id="KW-0677">Repeat</keyword>
<feature type="repeat" description="TPR" evidence="3">
    <location>
        <begin position="219"/>
        <end position="252"/>
    </location>
</feature>
<evidence type="ECO:0000256" key="4">
    <source>
        <dbReference type="SAM" id="SignalP"/>
    </source>
</evidence>
<dbReference type="InterPro" id="IPR011990">
    <property type="entry name" value="TPR-like_helical_dom_sf"/>
</dbReference>
<feature type="signal peptide" evidence="4">
    <location>
        <begin position="1"/>
        <end position="18"/>
    </location>
</feature>
<name>A0ABW5IUD6_9FLAO</name>
<proteinExistence type="predicted"/>
<dbReference type="RefSeq" id="WP_380748669.1">
    <property type="nucleotide sequence ID" value="NZ_JBHULT010000006.1"/>
</dbReference>
<keyword evidence="6" id="KW-1185">Reference proteome</keyword>
<dbReference type="Gene3D" id="1.25.40.10">
    <property type="entry name" value="Tetratricopeptide repeat domain"/>
    <property type="match status" value="4"/>
</dbReference>
<keyword evidence="4" id="KW-0732">Signal</keyword>
<dbReference type="PANTHER" id="PTHR44858">
    <property type="entry name" value="TETRATRICOPEPTIDE REPEAT PROTEIN 6"/>
    <property type="match status" value="1"/>
</dbReference>
<dbReference type="SUPFAM" id="SSF48452">
    <property type="entry name" value="TPR-like"/>
    <property type="match status" value="2"/>
</dbReference>
<sequence>MNKFIFLLLLFAATTAEAQTSALAVADSLYAVGNYSEAIKLLEKSETKSEAVLLKLAQAQKANGNLNAALHNYQGVLESNPNRVLTTVEYGKLLSSTGKLEMADSIFTHLMKKYPINAEFHYQLGLIREKRKDSTAMKHYNLAVLINRTHQQALIKVSKNVLVKGKVSRAERLAKQGLEVNPANIALLSILAQAYYYQKEYKQAIVEFEKLVDLGHGSEFVHTKIGTAYFHLENYEKAIANFNSALNYEEENHATHYSLGKLYALMGEYKNSEGHLLQAILLKDVILDEEFTSLGLTYKYSDEPKKAMEYFNKALAENPDNERAMFERAVVADSYFKDLETRMNYFQAYLKRFGETGSPNLLLLAQYRVKDLREEIHMNPAAK</sequence>
<dbReference type="Pfam" id="PF13181">
    <property type="entry name" value="TPR_8"/>
    <property type="match status" value="1"/>
</dbReference>
<keyword evidence="2 3" id="KW-0802">TPR repeat</keyword>
<evidence type="ECO:0000256" key="3">
    <source>
        <dbReference type="PROSITE-ProRule" id="PRU00339"/>
    </source>
</evidence>
<feature type="repeat" description="TPR" evidence="3">
    <location>
        <begin position="288"/>
        <end position="321"/>
    </location>
</feature>
<evidence type="ECO:0000313" key="5">
    <source>
        <dbReference type="EMBL" id="MFD2517021.1"/>
    </source>
</evidence>
<dbReference type="InterPro" id="IPR050498">
    <property type="entry name" value="Ycf3"/>
</dbReference>
<feature type="repeat" description="TPR" evidence="3">
    <location>
        <begin position="50"/>
        <end position="83"/>
    </location>
</feature>
<protein>
    <submittedName>
        <fullName evidence="5">Tetratricopeptide repeat protein</fullName>
    </submittedName>
</protein>
<evidence type="ECO:0000313" key="6">
    <source>
        <dbReference type="Proteomes" id="UP001597468"/>
    </source>
</evidence>
<dbReference type="SMART" id="SM00028">
    <property type="entry name" value="TPR"/>
    <property type="match status" value="6"/>
</dbReference>